<reference evidence="2" key="1">
    <citation type="submission" date="2020-11" db="EMBL/GenBank/DDBJ databases">
        <authorList>
            <consortium name="DOE Joint Genome Institute"/>
            <person name="Ahrendt S."/>
            <person name="Riley R."/>
            <person name="Andreopoulos W."/>
            <person name="Labutti K."/>
            <person name="Pangilinan J."/>
            <person name="Ruiz-Duenas F.J."/>
            <person name="Barrasa J.M."/>
            <person name="Sanchez-Garcia M."/>
            <person name="Camarero S."/>
            <person name="Miyauchi S."/>
            <person name="Serrano A."/>
            <person name="Linde D."/>
            <person name="Babiker R."/>
            <person name="Drula E."/>
            <person name="Ayuso-Fernandez I."/>
            <person name="Pacheco R."/>
            <person name="Padilla G."/>
            <person name="Ferreira P."/>
            <person name="Barriuso J."/>
            <person name="Kellner H."/>
            <person name="Castanera R."/>
            <person name="Alfaro M."/>
            <person name="Ramirez L."/>
            <person name="Pisabarro A.G."/>
            <person name="Kuo A."/>
            <person name="Tritt A."/>
            <person name="Lipzen A."/>
            <person name="He G."/>
            <person name="Yan M."/>
            <person name="Ng V."/>
            <person name="Cullen D."/>
            <person name="Martin F."/>
            <person name="Rosso M.-N."/>
            <person name="Henrissat B."/>
            <person name="Hibbett D."/>
            <person name="Martinez A.T."/>
            <person name="Grigoriev I.V."/>
        </authorList>
    </citation>
    <scope>NUCLEOTIDE SEQUENCE</scope>
    <source>
        <strain evidence="2">CIRM-BRFM 674</strain>
    </source>
</reference>
<evidence type="ECO:0000313" key="3">
    <source>
        <dbReference type="Proteomes" id="UP000807469"/>
    </source>
</evidence>
<name>A0A9P5Z2Q2_9AGAR</name>
<dbReference type="OrthoDB" id="3250108at2759"/>
<dbReference type="EMBL" id="MU155201">
    <property type="protein sequence ID" value="KAF9480047.1"/>
    <property type="molecule type" value="Genomic_DNA"/>
</dbReference>
<evidence type="ECO:0000313" key="2">
    <source>
        <dbReference type="EMBL" id="KAF9480047.1"/>
    </source>
</evidence>
<dbReference type="AlphaFoldDB" id="A0A9P5Z2Q2"/>
<dbReference type="Proteomes" id="UP000807469">
    <property type="component" value="Unassembled WGS sequence"/>
</dbReference>
<accession>A0A9P5Z2Q2</accession>
<proteinExistence type="predicted"/>
<keyword evidence="3" id="KW-1185">Reference proteome</keyword>
<feature type="region of interest" description="Disordered" evidence="1">
    <location>
        <begin position="17"/>
        <end position="63"/>
    </location>
</feature>
<gene>
    <name evidence="2" type="ORF">BDN70DRAFT_878080</name>
</gene>
<comment type="caution">
    <text evidence="2">The sequence shown here is derived from an EMBL/GenBank/DDBJ whole genome shotgun (WGS) entry which is preliminary data.</text>
</comment>
<evidence type="ECO:0000256" key="1">
    <source>
        <dbReference type="SAM" id="MobiDB-lite"/>
    </source>
</evidence>
<protein>
    <submittedName>
        <fullName evidence="2">Uncharacterized protein</fullName>
    </submittedName>
</protein>
<organism evidence="2 3">
    <name type="scientific">Pholiota conissans</name>
    <dbReference type="NCBI Taxonomy" id="109636"/>
    <lineage>
        <taxon>Eukaryota</taxon>
        <taxon>Fungi</taxon>
        <taxon>Dikarya</taxon>
        <taxon>Basidiomycota</taxon>
        <taxon>Agaricomycotina</taxon>
        <taxon>Agaricomycetes</taxon>
        <taxon>Agaricomycetidae</taxon>
        <taxon>Agaricales</taxon>
        <taxon>Agaricineae</taxon>
        <taxon>Strophariaceae</taxon>
        <taxon>Pholiota</taxon>
    </lineage>
</organism>
<sequence>MEFATYAVPQISISLAPPEEHFPEPISPFRSLTTSSEDDGFRSSHLTPPPTVTNFKRPRSPLNRAENIGKGLENDRFQSLLNASKIYSGGKREGNLRKEIALKTHKNKQAERRALFLSKLQAPPSPTATTTPKTPPDSPAIFHYTLPSPGLVSPLALFETLHNDQEGIPGGWVEQVDFRLPEQKVQRTPTHTRQPSHGSHGLPSLDQISARFTPQVKKMDALSIQGLAPYTAPQPRPSVDVGRLRMPLRTPATAPQPVVAPVLAPVAEKAAALPPKSPLFHSLPQIRVTTLVVPRSHTTSPVELTERNLRVFNARDTSRDQKANDMLSKLRRRTLTSECMFGTPTPKDEVDYKWRRRSAPADIMPLRPRNGFEHPVLALPGGF</sequence>